<proteinExistence type="predicted"/>
<comment type="caution">
    <text evidence="1">The sequence shown here is derived from an EMBL/GenBank/DDBJ whole genome shotgun (WGS) entry which is preliminary data.</text>
</comment>
<sequence>MAVRAEDNQVFGRVKNLVRDVQRHYVMDMGVSRAEAAVLLVKVESTRFAGEAAAFAHRFVNFPLPKLWIAFAKRRDSTLNSSFNGGCRTMFGNLVKVDGSVFPNVGVDR</sequence>
<dbReference type="AlphaFoldDB" id="A0A840EYJ0"/>
<accession>A0A840EYJ0</accession>
<reference evidence="1 2" key="1">
    <citation type="submission" date="2020-08" db="EMBL/GenBank/DDBJ databases">
        <title>Sequencing the genomes of 1000 actinobacteria strains.</title>
        <authorList>
            <person name="Klenk H.-P."/>
        </authorList>
    </citation>
    <scope>NUCLEOTIDE SEQUENCE [LARGE SCALE GENOMIC DNA]</scope>
    <source>
        <strain evidence="1 2">DSM 45298</strain>
    </source>
</reference>
<dbReference type="Proteomes" id="UP000551501">
    <property type="component" value="Unassembled WGS sequence"/>
</dbReference>
<organism evidence="1 2">
    <name type="scientific">Gordonia humi</name>
    <dbReference type="NCBI Taxonomy" id="686429"/>
    <lineage>
        <taxon>Bacteria</taxon>
        <taxon>Bacillati</taxon>
        <taxon>Actinomycetota</taxon>
        <taxon>Actinomycetes</taxon>
        <taxon>Mycobacteriales</taxon>
        <taxon>Gordoniaceae</taxon>
        <taxon>Gordonia</taxon>
    </lineage>
</organism>
<keyword evidence="2" id="KW-1185">Reference proteome</keyword>
<evidence type="ECO:0000313" key="2">
    <source>
        <dbReference type="Proteomes" id="UP000551501"/>
    </source>
</evidence>
<name>A0A840EYJ0_9ACTN</name>
<gene>
    <name evidence="1" type="ORF">BKA16_001940</name>
</gene>
<dbReference type="EMBL" id="JACIFP010000001">
    <property type="protein sequence ID" value="MBB4135388.1"/>
    <property type="molecule type" value="Genomic_DNA"/>
</dbReference>
<evidence type="ECO:0000313" key="1">
    <source>
        <dbReference type="EMBL" id="MBB4135388.1"/>
    </source>
</evidence>
<protein>
    <submittedName>
        <fullName evidence="1">Uncharacterized protein</fullName>
    </submittedName>
</protein>